<dbReference type="Gene3D" id="1.25.10.10">
    <property type="entry name" value="Leucine-rich Repeat Variant"/>
    <property type="match status" value="1"/>
</dbReference>
<dbReference type="Pfam" id="PF19273">
    <property type="entry name" value="Exportin-5"/>
    <property type="match status" value="1"/>
</dbReference>
<accession>A0ABD0W5T0</accession>
<dbReference type="InterPro" id="IPR011989">
    <property type="entry name" value="ARM-like"/>
</dbReference>
<dbReference type="InterPro" id="IPR045478">
    <property type="entry name" value="Exportin-5_C"/>
</dbReference>
<sequence>MERNDLNQGDLGCCHGHETTFFLNKCARLFLKQVVVSCPPEFYDSMLCPLLEPLFTYMLQRLNIRWQIINQRGSDSGEEDEVCEENQVTQEMLEEQLVRLVTREVLDLLTHACILKKVPEPSGNKEEGDGVEEEMMSTESPATAVPSTQMSGELTELGKCLLKHEEIYMTLLNISFTSLSWKDTTNCHRTASMVCWTLLRQVVGRNLLPDAVIWFYTGVLKGLQMHGQHEVCNFTLTQLALLIYDNLRPRYVELRGVMFQVPDINVEALDQYDQRLLDPNSLPKLGEKKRKDLFKKLIAGAVGKALGQQFKKEIHIRNLPSLYKKPKTEKKDILETCEAGTLEALFSPTQDDV</sequence>
<dbReference type="EMBL" id="JAGEUA010000010">
    <property type="protein sequence ID" value="KAL0964643.1"/>
    <property type="molecule type" value="Genomic_DNA"/>
</dbReference>
<feature type="domain" description="Exportin-5 C-terminal" evidence="1">
    <location>
        <begin position="27"/>
        <end position="309"/>
    </location>
</feature>
<dbReference type="PANTHER" id="PTHR11223:SF3">
    <property type="entry name" value="EXPORTIN-5"/>
    <property type="match status" value="1"/>
</dbReference>
<gene>
    <name evidence="2" type="ORF">UPYG_G00326930</name>
</gene>
<dbReference type="InterPro" id="IPR045065">
    <property type="entry name" value="XPO1/5"/>
</dbReference>
<organism evidence="2 3">
    <name type="scientific">Umbra pygmaea</name>
    <name type="common">Eastern mudminnow</name>
    <dbReference type="NCBI Taxonomy" id="75934"/>
    <lineage>
        <taxon>Eukaryota</taxon>
        <taxon>Metazoa</taxon>
        <taxon>Chordata</taxon>
        <taxon>Craniata</taxon>
        <taxon>Vertebrata</taxon>
        <taxon>Euteleostomi</taxon>
        <taxon>Actinopterygii</taxon>
        <taxon>Neopterygii</taxon>
        <taxon>Teleostei</taxon>
        <taxon>Protacanthopterygii</taxon>
        <taxon>Esociformes</taxon>
        <taxon>Umbridae</taxon>
        <taxon>Umbra</taxon>
    </lineage>
</organism>
<proteinExistence type="predicted"/>
<dbReference type="Proteomes" id="UP001557470">
    <property type="component" value="Unassembled WGS sequence"/>
</dbReference>
<dbReference type="PANTHER" id="PTHR11223">
    <property type="entry name" value="EXPORTIN 1/5"/>
    <property type="match status" value="1"/>
</dbReference>
<comment type="caution">
    <text evidence="2">The sequence shown here is derived from an EMBL/GenBank/DDBJ whole genome shotgun (WGS) entry which is preliminary data.</text>
</comment>
<evidence type="ECO:0000313" key="3">
    <source>
        <dbReference type="Proteomes" id="UP001557470"/>
    </source>
</evidence>
<dbReference type="AlphaFoldDB" id="A0ABD0W5T0"/>
<evidence type="ECO:0000259" key="1">
    <source>
        <dbReference type="Pfam" id="PF19273"/>
    </source>
</evidence>
<reference evidence="2 3" key="1">
    <citation type="submission" date="2024-06" db="EMBL/GenBank/DDBJ databases">
        <authorList>
            <person name="Pan Q."/>
            <person name="Wen M."/>
            <person name="Jouanno E."/>
            <person name="Zahm M."/>
            <person name="Klopp C."/>
            <person name="Cabau C."/>
            <person name="Louis A."/>
            <person name="Berthelot C."/>
            <person name="Parey E."/>
            <person name="Roest Crollius H."/>
            <person name="Montfort J."/>
            <person name="Robinson-Rechavi M."/>
            <person name="Bouchez O."/>
            <person name="Lampietro C."/>
            <person name="Lopez Roques C."/>
            <person name="Donnadieu C."/>
            <person name="Postlethwait J."/>
            <person name="Bobe J."/>
            <person name="Verreycken H."/>
            <person name="Guiguen Y."/>
        </authorList>
    </citation>
    <scope>NUCLEOTIDE SEQUENCE [LARGE SCALE GENOMIC DNA]</scope>
    <source>
        <strain evidence="2">Up_M1</strain>
        <tissue evidence="2">Testis</tissue>
    </source>
</reference>
<evidence type="ECO:0000313" key="2">
    <source>
        <dbReference type="EMBL" id="KAL0964643.1"/>
    </source>
</evidence>
<protein>
    <recommendedName>
        <fullName evidence="1">Exportin-5 C-terminal domain-containing protein</fullName>
    </recommendedName>
</protein>
<keyword evidence="3" id="KW-1185">Reference proteome</keyword>
<name>A0ABD0W5T0_UMBPY</name>